<dbReference type="InterPro" id="IPR036849">
    <property type="entry name" value="Enolase-like_C_sf"/>
</dbReference>
<evidence type="ECO:0000313" key="16">
    <source>
        <dbReference type="EMBL" id="TVZ68148.1"/>
    </source>
</evidence>
<feature type="binding site" evidence="13">
    <location>
        <position position="238"/>
    </location>
    <ligand>
        <name>Mg(2+)</name>
        <dbReference type="ChEBI" id="CHEBI:18420"/>
    </ligand>
</feature>
<comment type="pathway">
    <text evidence="3">Amino-acid degradation; L-glutamate degradation via mesaconate pathway; acetate and pyruvate from L-glutamate: step 2/4.</text>
</comment>
<dbReference type="SFLD" id="SFLDS00001">
    <property type="entry name" value="Enolase"/>
    <property type="match status" value="1"/>
</dbReference>
<comment type="catalytic activity">
    <reaction evidence="1">
        <text>(2S,3S)-3-methyl-L-aspartate = mesaconate + NH4(+)</text>
        <dbReference type="Rhea" id="RHEA:12829"/>
        <dbReference type="ChEBI" id="CHEBI:28938"/>
        <dbReference type="ChEBI" id="CHEBI:36986"/>
        <dbReference type="ChEBI" id="CHEBI:58724"/>
        <dbReference type="EC" id="4.3.1.2"/>
    </reaction>
</comment>
<dbReference type="SUPFAM" id="SSF51604">
    <property type="entry name" value="Enolase C-terminal domain-like"/>
    <property type="match status" value="1"/>
</dbReference>
<evidence type="ECO:0000259" key="14">
    <source>
        <dbReference type="Pfam" id="PF05034"/>
    </source>
</evidence>
<evidence type="ECO:0000256" key="8">
    <source>
        <dbReference type="ARBA" id="ARBA00022842"/>
    </source>
</evidence>
<keyword evidence="9 16" id="KW-0456">Lyase</keyword>
<feature type="active site" description="Proton acceptor" evidence="10">
    <location>
        <position position="331"/>
    </location>
</feature>
<dbReference type="SFLD" id="SFLDG00151">
    <property type="entry name" value="methylaspartate_ammonia-lyase"/>
    <property type="match status" value="1"/>
</dbReference>
<evidence type="ECO:0000256" key="10">
    <source>
        <dbReference type="PIRSR" id="PIRSR017107-1"/>
    </source>
</evidence>
<dbReference type="InterPro" id="IPR022665">
    <property type="entry name" value="MeAsp_NH4-lyase_N"/>
</dbReference>
<evidence type="ECO:0000256" key="12">
    <source>
        <dbReference type="PIRSR" id="PIRSR017107-3"/>
    </source>
</evidence>
<reference evidence="16" key="2">
    <citation type="submission" date="2019-08" db="EMBL/GenBank/DDBJ databases">
        <title>Investigation of anaerobic lignin degradation for improved lignocellulosic biofuels.</title>
        <authorList>
            <person name="Deangelis K.PhD."/>
        </authorList>
    </citation>
    <scope>NUCLEOTIDE SEQUENCE [LARGE SCALE GENOMIC DNA]</scope>
    <source>
        <strain evidence="16">128R</strain>
    </source>
</reference>
<accession>A0A559T0L8</accession>
<evidence type="ECO:0000256" key="4">
    <source>
        <dbReference type="ARBA" id="ARBA00009954"/>
    </source>
</evidence>
<dbReference type="PANTHER" id="PTHR48073">
    <property type="entry name" value="O-SUCCINYLBENZOATE SYNTHASE-RELATED"/>
    <property type="match status" value="1"/>
</dbReference>
<evidence type="ECO:0000256" key="9">
    <source>
        <dbReference type="ARBA" id="ARBA00023239"/>
    </source>
</evidence>
<feature type="domain" description="Methylaspartate ammonia-lyase N-terminal" evidence="14">
    <location>
        <begin position="1"/>
        <end position="159"/>
    </location>
</feature>
<evidence type="ECO:0000256" key="5">
    <source>
        <dbReference type="ARBA" id="ARBA00011738"/>
    </source>
</evidence>
<dbReference type="Pfam" id="PF05034">
    <property type="entry name" value="MAAL_N"/>
    <property type="match status" value="1"/>
</dbReference>
<evidence type="ECO:0000256" key="6">
    <source>
        <dbReference type="ARBA" id="ARBA00012993"/>
    </source>
</evidence>
<dbReference type="GO" id="GO:0019553">
    <property type="term" value="P:L-glutamate catabolic process via L-citramalate"/>
    <property type="evidence" value="ECO:0007669"/>
    <property type="project" value="UniProtKB-UniPathway"/>
</dbReference>
<evidence type="ECO:0000256" key="3">
    <source>
        <dbReference type="ARBA" id="ARBA00004675"/>
    </source>
</evidence>
<dbReference type="SFLD" id="SFLDF00007">
    <property type="entry name" value="methylaspartate_ammonia-lyase"/>
    <property type="match status" value="1"/>
</dbReference>
<dbReference type="OrthoDB" id="8630262at2"/>
<feature type="site" description="Transition state stabilizer" evidence="12">
    <location>
        <position position="194"/>
    </location>
</feature>
<evidence type="ECO:0000256" key="7">
    <source>
        <dbReference type="ARBA" id="ARBA00022723"/>
    </source>
</evidence>
<dbReference type="Pfam" id="PF07476">
    <property type="entry name" value="MAAL_C"/>
    <property type="match status" value="1"/>
</dbReference>
<comment type="similarity">
    <text evidence="4">Belongs to the methylaspartate ammonia-lyase family.</text>
</comment>
<feature type="binding site" evidence="13">
    <location>
        <position position="273"/>
    </location>
    <ligand>
        <name>Mg(2+)</name>
        <dbReference type="ChEBI" id="CHEBI:18420"/>
    </ligand>
</feature>
<keyword evidence="7 13" id="KW-0479">Metal-binding</keyword>
<feature type="domain" description="Methylaspartate ammonia-lyase C-terminal" evidence="15">
    <location>
        <begin position="162"/>
        <end position="410"/>
    </location>
</feature>
<keyword evidence="8 13" id="KW-0460">Magnesium</keyword>
<feature type="binding site" evidence="11">
    <location>
        <position position="172"/>
    </location>
    <ligand>
        <name>(2S,3S)-3-methyl-L-aspartate</name>
        <dbReference type="ChEBI" id="CHEBI:58724"/>
    </ligand>
</feature>
<reference evidence="16" key="1">
    <citation type="submission" date="2019-06" db="EMBL/GenBank/DDBJ databases">
        <authorList>
            <person name="Deangelis K."/>
            <person name="Huntemann M."/>
            <person name="Clum A."/>
            <person name="Pillay M."/>
            <person name="Palaniappan K."/>
            <person name="Varghese N."/>
            <person name="Mikhailova N."/>
            <person name="Stamatis D."/>
            <person name="Reddy T."/>
            <person name="Daum C."/>
            <person name="Shapiro N."/>
            <person name="Ivanova N."/>
            <person name="Kyrpides N."/>
            <person name="Woyke T."/>
        </authorList>
    </citation>
    <scope>NUCLEOTIDE SEQUENCE [LARGE SCALE GENOMIC DNA]</scope>
    <source>
        <strain evidence="16">128R</strain>
    </source>
</reference>
<dbReference type="PANTHER" id="PTHR48073:SF2">
    <property type="entry name" value="O-SUCCINYLBENZOATE SYNTHASE"/>
    <property type="match status" value="1"/>
</dbReference>
<feature type="binding site" evidence="11">
    <location>
        <position position="329"/>
    </location>
    <ligand>
        <name>(2S,3S)-3-methyl-L-aspartate</name>
        <dbReference type="ChEBI" id="CHEBI:58724"/>
    </ligand>
</feature>
<comment type="cofactor">
    <cofactor evidence="2 13">
        <name>Mg(2+)</name>
        <dbReference type="ChEBI" id="CHEBI:18420"/>
    </cofactor>
</comment>
<dbReference type="Gene3D" id="3.20.20.120">
    <property type="entry name" value="Enolase-like C-terminal domain"/>
    <property type="match status" value="1"/>
</dbReference>
<comment type="subunit">
    <text evidence="5">Homodimer.</text>
</comment>
<evidence type="ECO:0000256" key="11">
    <source>
        <dbReference type="PIRSR" id="PIRSR017107-2"/>
    </source>
</evidence>
<dbReference type="AlphaFoldDB" id="A0A559T0L8"/>
<dbReference type="SUPFAM" id="SSF54826">
    <property type="entry name" value="Enolase N-terminal domain-like"/>
    <property type="match status" value="1"/>
</dbReference>
<gene>
    <name evidence="16" type="ORF">FHU10_0567</name>
</gene>
<dbReference type="GO" id="GO:0046872">
    <property type="term" value="F:metal ion binding"/>
    <property type="evidence" value="ECO:0007669"/>
    <property type="project" value="UniProtKB-KW"/>
</dbReference>
<dbReference type="UniPathway" id="UPA00561">
    <property type="reaction ID" value="UER00618"/>
</dbReference>
<comment type="caution">
    <text evidence="16">The sequence shown here is derived from an EMBL/GenBank/DDBJ whole genome shotgun (WGS) entry which is preliminary data.</text>
</comment>
<dbReference type="InterPro" id="IPR006395">
    <property type="entry name" value="Me_Asp_am_lyase"/>
</dbReference>
<evidence type="ECO:0000259" key="15">
    <source>
        <dbReference type="Pfam" id="PF07476"/>
    </source>
</evidence>
<evidence type="ECO:0000256" key="13">
    <source>
        <dbReference type="PIRSR" id="PIRSR017107-4"/>
    </source>
</evidence>
<dbReference type="PIRSF" id="PIRSF017107">
    <property type="entry name" value="MAL"/>
    <property type="match status" value="1"/>
</dbReference>
<sequence>MKIKNVIFTPGYSSFYFDDQQAIKNGAEHDGFTYTGKPVTEGFNAIRQAGECVCIQLILENGAVAVGDCAAVQYSGAGGRDPLFIAKNFIPQLENQIKPLLLGLDVSEFRKNAQHFDKLEIDGKLLHSAIRYGLSQALLDATALANGCLKAEVVCKEWDLPVIADAIPLFAQSGDDRYHAVDKMILKSVDALPHALINHVDSKLGREGEKLREYVRWLSDRIMTLRTSADYQPTLHIDVYGTIGLIFNNDPVKCAAYIASLESEAQGLPLYIEGPVDAGNKPDQIRLLKEITQELARLKSGVKIVADEWCNTFEDIVDFTKAKSCHMVQIKTPDLGSIHNVVDAVLYCNEHDMEAYQGGTCNETINSARTCVHVAMAARPIRMLVKPGMGFDEGMNIVYNEMHRTMALLKAEETYA</sequence>
<dbReference type="InterPro" id="IPR029017">
    <property type="entry name" value="Enolase-like_N"/>
</dbReference>
<dbReference type="NCBIfam" id="TIGR01502">
    <property type="entry name" value="B_methylAsp_ase"/>
    <property type="match status" value="1"/>
</dbReference>
<dbReference type="InterPro" id="IPR022662">
    <property type="entry name" value="MeAsp_NH4-lyase_C"/>
</dbReference>
<name>A0A559T0L8_SERFO</name>
<dbReference type="CDD" id="cd03314">
    <property type="entry name" value="MAL"/>
    <property type="match status" value="1"/>
</dbReference>
<dbReference type="EMBL" id="VISQ01000001">
    <property type="protein sequence ID" value="TVZ68148.1"/>
    <property type="molecule type" value="Genomic_DNA"/>
</dbReference>
<proteinExistence type="inferred from homology"/>
<evidence type="ECO:0000256" key="1">
    <source>
        <dbReference type="ARBA" id="ARBA00000789"/>
    </source>
</evidence>
<organism evidence="16">
    <name type="scientific">Serratia fonticola</name>
    <dbReference type="NCBI Taxonomy" id="47917"/>
    <lineage>
        <taxon>Bacteria</taxon>
        <taxon>Pseudomonadati</taxon>
        <taxon>Pseudomonadota</taxon>
        <taxon>Gammaproteobacteria</taxon>
        <taxon>Enterobacterales</taxon>
        <taxon>Yersiniaceae</taxon>
        <taxon>Serratia</taxon>
    </lineage>
</organism>
<protein>
    <recommendedName>
        <fullName evidence="6">methylaspartate ammonia-lyase</fullName>
        <ecNumber evidence="6">4.3.1.2</ecNumber>
    </recommendedName>
</protein>
<feature type="binding site" evidence="13">
    <location>
        <position position="307"/>
    </location>
    <ligand>
        <name>Mg(2+)</name>
        <dbReference type="ChEBI" id="CHEBI:18420"/>
    </ligand>
</feature>
<dbReference type="Gene3D" id="3.30.390.10">
    <property type="entry name" value="Enolase-like, N-terminal domain"/>
    <property type="match status" value="1"/>
</dbReference>
<evidence type="ECO:0000256" key="2">
    <source>
        <dbReference type="ARBA" id="ARBA00001946"/>
    </source>
</evidence>
<dbReference type="EC" id="4.3.1.2" evidence="6"/>
<dbReference type="GO" id="GO:0050096">
    <property type="term" value="F:methylaspartate ammonia-lyase activity"/>
    <property type="evidence" value="ECO:0007669"/>
    <property type="project" value="UniProtKB-EC"/>
</dbReference>